<dbReference type="InterPro" id="IPR054300">
    <property type="entry name" value="OB_DPOA2"/>
</dbReference>
<evidence type="ECO:0000256" key="5">
    <source>
        <dbReference type="ARBA" id="ARBA00023242"/>
    </source>
</evidence>
<dbReference type="Proteomes" id="UP001381693">
    <property type="component" value="Unassembled WGS sequence"/>
</dbReference>
<dbReference type="EMBL" id="JAXCGZ010022984">
    <property type="protein sequence ID" value="KAK7019690.1"/>
    <property type="molecule type" value="Genomic_DNA"/>
</dbReference>
<accession>A0AAN8WHA4</accession>
<keyword evidence="5" id="KW-0539">Nucleus</keyword>
<evidence type="ECO:0000256" key="1">
    <source>
        <dbReference type="ARBA" id="ARBA00004123"/>
    </source>
</evidence>
<feature type="domain" description="DNA polymerase alpha subunit B OB" evidence="7">
    <location>
        <begin position="109"/>
        <end position="212"/>
    </location>
</feature>
<name>A0AAN8WHA4_HALRR</name>
<keyword evidence="9" id="KW-1185">Reference proteome</keyword>
<sequence>MGKVLVHHSGKRQITPDNNAIKRHVNSARSISAQFSPATLSPTVSTPSHKYSSRTNAGGVVASHGNAANASWVADKGLVPQVKIMAMNGETPLTKSYKYMFEKLRDVAEILDDNIMSLGEVMKEQLHVEEYSSVKNTSNEVICAAGRICCDSAGRLNAASVLLEDCRENSGGKAVPVDLSQLAEYSLFPGQIVGVKGINATGNKLIVKELLPRSVLSLPDSPVTISKSGGPVQVMIACGPFTTTDNLLYEPLCDLLTVVQKNPPHLLVLMGPLLDASHPHVVNNELSETHDSVFNRCIRNITSTLQNIDTQIILVASNRDIGHHMAYPTPPYDIGGHIMCVSDPALLDVEGVVIAVTSTDILFHLGKEEISFPPQGSDRLGRLTSHLFRQQSLYPLYPPPEGVCLDLEKVDSHARLPCTPHILIIPSDLRYFIR</sequence>
<evidence type="ECO:0000256" key="4">
    <source>
        <dbReference type="ARBA" id="ARBA00022705"/>
    </source>
</evidence>
<evidence type="ECO:0000259" key="6">
    <source>
        <dbReference type="Pfam" id="PF04042"/>
    </source>
</evidence>
<dbReference type="AlphaFoldDB" id="A0AAN8WHA4"/>
<feature type="non-terminal residue" evidence="8">
    <location>
        <position position="434"/>
    </location>
</feature>
<dbReference type="Pfam" id="PF22062">
    <property type="entry name" value="OB_DPOA2"/>
    <property type="match status" value="1"/>
</dbReference>
<dbReference type="PANTHER" id="PTHR23061">
    <property type="entry name" value="DNA POLYMERASE 2 ALPHA 70 KDA SUBUNIT"/>
    <property type="match status" value="1"/>
</dbReference>
<dbReference type="InterPro" id="IPR007185">
    <property type="entry name" value="DNA_pol_a/d/e_bsu"/>
</dbReference>
<comment type="caution">
    <text evidence="8">The sequence shown here is derived from an EMBL/GenBank/DDBJ whole genome shotgun (WGS) entry which is preliminary data.</text>
</comment>
<protein>
    <recommendedName>
        <fullName evidence="3">DNA polymerase alpha subunit B</fullName>
    </recommendedName>
</protein>
<comment type="similarity">
    <text evidence="2">Belongs to the DNA polymerase alpha subunit B family.</text>
</comment>
<dbReference type="Gene3D" id="3.60.21.60">
    <property type="match status" value="1"/>
</dbReference>
<feature type="domain" description="DNA polymerase alpha/delta/epsilon subunit B" evidence="6">
    <location>
        <begin position="234"/>
        <end position="433"/>
    </location>
</feature>
<dbReference type="GO" id="GO:0006270">
    <property type="term" value="P:DNA replication initiation"/>
    <property type="evidence" value="ECO:0007669"/>
    <property type="project" value="TreeGrafter"/>
</dbReference>
<dbReference type="PIRSF" id="PIRSF018300">
    <property type="entry name" value="DNA_pol_alph_2"/>
    <property type="match status" value="1"/>
</dbReference>
<organism evidence="8 9">
    <name type="scientific">Halocaridina rubra</name>
    <name type="common">Hawaiian red shrimp</name>
    <dbReference type="NCBI Taxonomy" id="373956"/>
    <lineage>
        <taxon>Eukaryota</taxon>
        <taxon>Metazoa</taxon>
        <taxon>Ecdysozoa</taxon>
        <taxon>Arthropoda</taxon>
        <taxon>Crustacea</taxon>
        <taxon>Multicrustacea</taxon>
        <taxon>Malacostraca</taxon>
        <taxon>Eumalacostraca</taxon>
        <taxon>Eucarida</taxon>
        <taxon>Decapoda</taxon>
        <taxon>Pleocyemata</taxon>
        <taxon>Caridea</taxon>
        <taxon>Atyoidea</taxon>
        <taxon>Atyidae</taxon>
        <taxon>Halocaridina</taxon>
    </lineage>
</organism>
<evidence type="ECO:0000256" key="3">
    <source>
        <dbReference type="ARBA" id="ARBA00018596"/>
    </source>
</evidence>
<dbReference type="Pfam" id="PF04042">
    <property type="entry name" value="DNA_pol_E_B"/>
    <property type="match status" value="1"/>
</dbReference>
<keyword evidence="4" id="KW-0235">DNA replication</keyword>
<comment type="subcellular location">
    <subcellularLocation>
        <location evidence="1">Nucleus</location>
    </subcellularLocation>
</comment>
<evidence type="ECO:0000256" key="2">
    <source>
        <dbReference type="ARBA" id="ARBA00007299"/>
    </source>
</evidence>
<proteinExistence type="inferred from homology"/>
<evidence type="ECO:0000313" key="8">
    <source>
        <dbReference type="EMBL" id="KAK7019690.1"/>
    </source>
</evidence>
<dbReference type="GO" id="GO:0003677">
    <property type="term" value="F:DNA binding"/>
    <property type="evidence" value="ECO:0007669"/>
    <property type="project" value="InterPro"/>
</dbReference>
<evidence type="ECO:0000259" key="7">
    <source>
        <dbReference type="Pfam" id="PF22062"/>
    </source>
</evidence>
<dbReference type="InterPro" id="IPR016722">
    <property type="entry name" value="DNA_pol_alpha_bsu"/>
</dbReference>
<evidence type="ECO:0000313" key="9">
    <source>
        <dbReference type="Proteomes" id="UP001381693"/>
    </source>
</evidence>
<dbReference type="GO" id="GO:0005658">
    <property type="term" value="C:alpha DNA polymerase:primase complex"/>
    <property type="evidence" value="ECO:0007669"/>
    <property type="project" value="TreeGrafter"/>
</dbReference>
<gene>
    <name evidence="8" type="primary">POLA2</name>
    <name evidence="8" type="ORF">SK128_019432</name>
</gene>
<reference evidence="8 9" key="1">
    <citation type="submission" date="2023-11" db="EMBL/GenBank/DDBJ databases">
        <title>Halocaridina rubra genome assembly.</title>
        <authorList>
            <person name="Smith C."/>
        </authorList>
    </citation>
    <scope>NUCLEOTIDE SEQUENCE [LARGE SCALE GENOMIC DNA]</scope>
    <source>
        <strain evidence="8">EP-1</strain>
        <tissue evidence="8">Whole</tissue>
    </source>
</reference>
<dbReference type="PANTHER" id="PTHR23061:SF12">
    <property type="entry name" value="DNA POLYMERASE ALPHA SUBUNIT B"/>
    <property type="match status" value="1"/>
</dbReference>